<dbReference type="GO" id="GO:0006310">
    <property type="term" value="P:DNA recombination"/>
    <property type="evidence" value="ECO:0007669"/>
    <property type="project" value="UniProtKB-KW"/>
</dbReference>
<evidence type="ECO:0000313" key="7">
    <source>
        <dbReference type="EMBL" id="KKK73944.1"/>
    </source>
</evidence>
<proteinExistence type="inferred from homology"/>
<dbReference type="InterPro" id="IPR001959">
    <property type="entry name" value="Transposase"/>
</dbReference>
<accession>A0A0F9A5V8</accession>
<feature type="domain" description="Cas12f1-like TNB" evidence="6">
    <location>
        <begin position="211"/>
        <end position="260"/>
    </location>
</feature>
<comment type="similarity">
    <text evidence="1">In the C-terminal section; belongs to the transposase 35 family.</text>
</comment>
<name>A0A0F9A5V8_9ZZZZ</name>
<organism evidence="7">
    <name type="scientific">marine sediment metagenome</name>
    <dbReference type="NCBI Taxonomy" id="412755"/>
    <lineage>
        <taxon>unclassified sequences</taxon>
        <taxon>metagenomes</taxon>
        <taxon>ecological metagenomes</taxon>
    </lineage>
</organism>
<dbReference type="GO" id="GO:0003677">
    <property type="term" value="F:DNA binding"/>
    <property type="evidence" value="ECO:0007669"/>
    <property type="project" value="UniProtKB-KW"/>
</dbReference>
<evidence type="ECO:0000256" key="1">
    <source>
        <dbReference type="ARBA" id="ARBA00008761"/>
    </source>
</evidence>
<protein>
    <recommendedName>
        <fullName evidence="8">Transposase IS891/IS1136/IS1341 domain-containing protein</fullName>
    </recommendedName>
</protein>
<dbReference type="Pfam" id="PF07282">
    <property type="entry name" value="Cas12f1-like_TNB"/>
    <property type="match status" value="1"/>
</dbReference>
<evidence type="ECO:0000259" key="6">
    <source>
        <dbReference type="Pfam" id="PF07282"/>
    </source>
</evidence>
<comment type="caution">
    <text evidence="7">The sequence shown here is derived from an EMBL/GenBank/DDBJ whole genome shotgun (WGS) entry which is preliminary data.</text>
</comment>
<evidence type="ECO:0000259" key="5">
    <source>
        <dbReference type="Pfam" id="PF01385"/>
    </source>
</evidence>
<feature type="non-terminal residue" evidence="7">
    <location>
        <position position="261"/>
    </location>
</feature>
<dbReference type="Pfam" id="PF01385">
    <property type="entry name" value="OrfB_IS605"/>
    <property type="match status" value="1"/>
</dbReference>
<evidence type="ECO:0000256" key="2">
    <source>
        <dbReference type="ARBA" id="ARBA00022578"/>
    </source>
</evidence>
<dbReference type="EMBL" id="LAZR01056551">
    <property type="protein sequence ID" value="KKK73944.1"/>
    <property type="molecule type" value="Genomic_DNA"/>
</dbReference>
<dbReference type="GO" id="GO:0032196">
    <property type="term" value="P:transposition"/>
    <property type="evidence" value="ECO:0007669"/>
    <property type="project" value="UniProtKB-KW"/>
</dbReference>
<reference evidence="7" key="1">
    <citation type="journal article" date="2015" name="Nature">
        <title>Complex archaea that bridge the gap between prokaryotes and eukaryotes.</title>
        <authorList>
            <person name="Spang A."/>
            <person name="Saw J.H."/>
            <person name="Jorgensen S.L."/>
            <person name="Zaremba-Niedzwiedzka K."/>
            <person name="Martijn J."/>
            <person name="Lind A.E."/>
            <person name="van Eijk R."/>
            <person name="Schleper C."/>
            <person name="Guy L."/>
            <person name="Ettema T.J."/>
        </authorList>
    </citation>
    <scope>NUCLEOTIDE SEQUENCE</scope>
</reference>
<evidence type="ECO:0008006" key="8">
    <source>
        <dbReference type="Google" id="ProtNLM"/>
    </source>
</evidence>
<keyword evidence="2" id="KW-0815">Transposition</keyword>
<evidence type="ECO:0000256" key="3">
    <source>
        <dbReference type="ARBA" id="ARBA00023125"/>
    </source>
</evidence>
<evidence type="ECO:0000256" key="4">
    <source>
        <dbReference type="ARBA" id="ARBA00023172"/>
    </source>
</evidence>
<keyword evidence="3" id="KW-0238">DNA-binding</keyword>
<dbReference type="InterPro" id="IPR010095">
    <property type="entry name" value="Cas12f1-like_TNB"/>
</dbReference>
<dbReference type="NCBIfam" id="TIGR01766">
    <property type="entry name" value="IS200/IS605 family accessory protein TnpB-like domain"/>
    <property type="match status" value="1"/>
</dbReference>
<dbReference type="AlphaFoldDB" id="A0A0F9A5V8"/>
<sequence>MDNAFKKFFKEKSGFPKFKSKKQRRDSFHVPQAGRVDFENGTISVPKIKNITARLSREFKGKIKTVTIRRTLSGKYFASILVETDGQLPKKPTVRESRTVGVDVGLKDYAVISTGERIDNPKCLRKSQDKLSIAQYRMSKKCKGGFNREKQRRKVARLYERITNQRNDFLHKLTHKLTHDNQVDSIVIEDLSVKNMVKNHCLAKSISDASWSRFFEFLAYKCDWHGKNLLTIGRFDPSSKLCTCGVVNKDLKLSDRKWKCS</sequence>
<gene>
    <name evidence="7" type="ORF">LCGC14_2888730</name>
</gene>
<keyword evidence="4" id="KW-0233">DNA recombination</keyword>
<feature type="domain" description="Probable transposase IS891/IS1136/IS1341" evidence="5">
    <location>
        <begin position="82"/>
        <end position="199"/>
    </location>
</feature>
<dbReference type="NCBIfam" id="NF040570">
    <property type="entry name" value="guided_TnpB"/>
    <property type="match status" value="1"/>
</dbReference>